<dbReference type="Proteomes" id="UP000824998">
    <property type="component" value="Unassembled WGS sequence"/>
</dbReference>
<dbReference type="InterPro" id="IPR053185">
    <property type="entry name" value="SET_domain_protein"/>
</dbReference>
<dbReference type="PANTHER" id="PTHR47332:SF6">
    <property type="entry name" value="SET DOMAIN-CONTAINING PROTEIN"/>
    <property type="match status" value="1"/>
</dbReference>
<evidence type="ECO:0000313" key="2">
    <source>
        <dbReference type="EMBL" id="KAG9233383.1"/>
    </source>
</evidence>
<dbReference type="Gene3D" id="2.170.270.10">
    <property type="entry name" value="SET domain"/>
    <property type="match status" value="1"/>
</dbReference>
<feature type="non-terminal residue" evidence="2">
    <location>
        <position position="1"/>
    </location>
</feature>
<dbReference type="PANTHER" id="PTHR47332">
    <property type="entry name" value="SET DOMAIN-CONTAINING PROTEIN 5"/>
    <property type="match status" value="1"/>
</dbReference>
<sequence length="359" mass="41004">SRWSHRPVCTEHHVDIDSELCVYTKAGFRDGRGISIFTTPDIAQEFADLKIFHDTSSTPEKEVTIRPWKTQELPGKGVAMIAGRDLQRGDLITAYTPALIVNRDKILLVKEEEEYLRRAIDQLPVATRASYLELATMYNDPTIIVQDVLKSNSFDLQVGGRMHLAIFPEPSRLNHDCAPNAQYYLDPGTLTHYVHATRSIAEGVEITVPCKRNLYLNIDTSPFQETKARQEHLRQGFHFTCNCKLCTNAKLSDAVLKRLQALQKKLGNWEHPEDGTRDDAMELIGLYKNQGLDSFLDLPYGFASLAYNSFGDARRAIRYARLAAEATEMKFGPGAADINLWQRIMEEPEKHWSWRYRMR</sequence>
<dbReference type="SUPFAM" id="SSF82199">
    <property type="entry name" value="SET domain"/>
    <property type="match status" value="1"/>
</dbReference>
<dbReference type="EMBL" id="MU251503">
    <property type="protein sequence ID" value="KAG9233383.1"/>
    <property type="molecule type" value="Genomic_DNA"/>
</dbReference>
<dbReference type="AlphaFoldDB" id="A0A9P8C493"/>
<gene>
    <name evidence="2" type="ORF">BJ875DRAFT_512278</name>
</gene>
<dbReference type="CDD" id="cd20071">
    <property type="entry name" value="SET_SMYD"/>
    <property type="match status" value="1"/>
</dbReference>
<reference evidence="2" key="1">
    <citation type="journal article" date="2021" name="IMA Fungus">
        <title>Genomic characterization of three marine fungi, including Emericellopsis atlantica sp. nov. with signatures of a generalist lifestyle and marine biomass degradation.</title>
        <authorList>
            <person name="Hagestad O.C."/>
            <person name="Hou L."/>
            <person name="Andersen J.H."/>
            <person name="Hansen E.H."/>
            <person name="Altermark B."/>
            <person name="Li C."/>
            <person name="Kuhnert E."/>
            <person name="Cox R.J."/>
            <person name="Crous P.W."/>
            <person name="Spatafora J.W."/>
            <person name="Lail K."/>
            <person name="Amirebrahimi M."/>
            <person name="Lipzen A."/>
            <person name="Pangilinan J."/>
            <person name="Andreopoulos W."/>
            <person name="Hayes R.D."/>
            <person name="Ng V."/>
            <person name="Grigoriev I.V."/>
            <person name="Jackson S.A."/>
            <person name="Sutton T.D.S."/>
            <person name="Dobson A.D.W."/>
            <person name="Rama T."/>
        </authorList>
    </citation>
    <scope>NUCLEOTIDE SEQUENCE</scope>
    <source>
        <strain evidence="2">TRa018bII</strain>
    </source>
</reference>
<dbReference type="PROSITE" id="PS50280">
    <property type="entry name" value="SET"/>
    <property type="match status" value="1"/>
</dbReference>
<comment type="caution">
    <text evidence="2">The sequence shown here is derived from an EMBL/GenBank/DDBJ whole genome shotgun (WGS) entry which is preliminary data.</text>
</comment>
<organism evidence="2 3">
    <name type="scientific">Amylocarpus encephaloides</name>
    <dbReference type="NCBI Taxonomy" id="45428"/>
    <lineage>
        <taxon>Eukaryota</taxon>
        <taxon>Fungi</taxon>
        <taxon>Dikarya</taxon>
        <taxon>Ascomycota</taxon>
        <taxon>Pezizomycotina</taxon>
        <taxon>Leotiomycetes</taxon>
        <taxon>Helotiales</taxon>
        <taxon>Helotiales incertae sedis</taxon>
        <taxon>Amylocarpus</taxon>
    </lineage>
</organism>
<evidence type="ECO:0000313" key="3">
    <source>
        <dbReference type="Proteomes" id="UP000824998"/>
    </source>
</evidence>
<dbReference type="Gene3D" id="1.25.40.10">
    <property type="entry name" value="Tetratricopeptide repeat domain"/>
    <property type="match status" value="1"/>
</dbReference>
<accession>A0A9P8C493</accession>
<evidence type="ECO:0000259" key="1">
    <source>
        <dbReference type="PROSITE" id="PS50280"/>
    </source>
</evidence>
<keyword evidence="3" id="KW-1185">Reference proteome</keyword>
<proteinExistence type="predicted"/>
<dbReference type="InterPro" id="IPR001214">
    <property type="entry name" value="SET_dom"/>
</dbReference>
<feature type="domain" description="SET" evidence="1">
    <location>
        <begin position="61"/>
        <end position="211"/>
    </location>
</feature>
<name>A0A9P8C493_9HELO</name>
<dbReference type="InterPro" id="IPR011990">
    <property type="entry name" value="TPR-like_helical_dom_sf"/>
</dbReference>
<protein>
    <recommendedName>
        <fullName evidence="1">SET domain-containing protein</fullName>
    </recommendedName>
</protein>
<dbReference type="Pfam" id="PF00856">
    <property type="entry name" value="SET"/>
    <property type="match status" value="1"/>
</dbReference>
<dbReference type="OrthoDB" id="265717at2759"/>
<dbReference type="InterPro" id="IPR046341">
    <property type="entry name" value="SET_dom_sf"/>
</dbReference>